<dbReference type="Gene3D" id="3.20.20.70">
    <property type="entry name" value="Aldolase class I"/>
    <property type="match status" value="1"/>
</dbReference>
<name>A0ABT3YD32_9HYPH</name>
<evidence type="ECO:0000256" key="3">
    <source>
        <dbReference type="ARBA" id="ARBA00022643"/>
    </source>
</evidence>
<sequence>MSSLLFTPLTIGKLTLSNRIVVAPMCQYMAQDGVPGDWHLVHLGQYAQSGPGLILVEATGVEQEGRITPDCTGLYSDASEAAFARIIEFCRSVGESRIGIQLSHAGRKASTRKPWDGAGQISHADDDGWIASAPSAVAYLEGWEAPAALDEAGLARIRAAFVDAAKRAARAGFDLVEIHAAHGYLLHQFLSPISNRRDDAYGGSLENRMRFPLEVFKAVRDAFPADRPVILRLSATDWIEGGWDLEQSIAFAHALKQAGCDMIHVSSGGLDQRQSIIVGPGYQLDFAREIRQQADIPVMAVGQITEPVQAETILLSGQADAVALARGMLWDPRWVWHAAKELGAEISLPAPYARCNPAMRGKPFITRS</sequence>
<keyword evidence="2" id="KW-0285">Flavoprotein</keyword>
<dbReference type="Pfam" id="PF00724">
    <property type="entry name" value="Oxidored_FMN"/>
    <property type="match status" value="1"/>
</dbReference>
<accession>A0ABT3YD32</accession>
<dbReference type="CDD" id="cd02932">
    <property type="entry name" value="OYE_YqiM_FMN"/>
    <property type="match status" value="1"/>
</dbReference>
<evidence type="ECO:0000256" key="1">
    <source>
        <dbReference type="ARBA" id="ARBA00001917"/>
    </source>
</evidence>
<dbReference type="RefSeq" id="WP_267611747.1">
    <property type="nucleotide sequence ID" value="NZ_JAOVZQ010000001.1"/>
</dbReference>
<comment type="caution">
    <text evidence="7">The sequence shown here is derived from an EMBL/GenBank/DDBJ whole genome shotgun (WGS) entry which is preliminary data.</text>
</comment>
<dbReference type="InterPro" id="IPR001155">
    <property type="entry name" value="OxRdtase_FMN_N"/>
</dbReference>
<evidence type="ECO:0000313" key="7">
    <source>
        <dbReference type="EMBL" id="MCY0093800.1"/>
    </source>
</evidence>
<comment type="cofactor">
    <cofactor evidence="1">
        <name>FMN</name>
        <dbReference type="ChEBI" id="CHEBI:58210"/>
    </cofactor>
</comment>
<dbReference type="EMBL" id="JAOVZQ010000001">
    <property type="protein sequence ID" value="MCY0093800.1"/>
    <property type="molecule type" value="Genomic_DNA"/>
</dbReference>
<dbReference type="PANTHER" id="PTHR43303">
    <property type="entry name" value="NADPH DEHYDROGENASE C23G7.10C-RELATED"/>
    <property type="match status" value="1"/>
</dbReference>
<organism evidence="7 8">
    <name type="scientific">Hoeflea ulvae</name>
    <dbReference type="NCBI Taxonomy" id="2983764"/>
    <lineage>
        <taxon>Bacteria</taxon>
        <taxon>Pseudomonadati</taxon>
        <taxon>Pseudomonadota</taxon>
        <taxon>Alphaproteobacteria</taxon>
        <taxon>Hyphomicrobiales</taxon>
        <taxon>Rhizobiaceae</taxon>
        <taxon>Hoeflea</taxon>
    </lineage>
</organism>
<dbReference type="SUPFAM" id="SSF51395">
    <property type="entry name" value="FMN-linked oxidoreductases"/>
    <property type="match status" value="1"/>
</dbReference>
<dbReference type="InterPro" id="IPR013785">
    <property type="entry name" value="Aldolase_TIM"/>
</dbReference>
<reference evidence="7" key="1">
    <citation type="submission" date="2022-10" db="EMBL/GenBank/DDBJ databases">
        <title>Hoeflea sp. J2-29, isolated from marine algae.</title>
        <authorList>
            <person name="Kristyanto S."/>
            <person name="Kim J.M."/>
            <person name="Jeon C.O."/>
        </authorList>
    </citation>
    <scope>NUCLEOTIDE SEQUENCE</scope>
    <source>
        <strain evidence="7">J2-29</strain>
    </source>
</reference>
<evidence type="ECO:0000256" key="5">
    <source>
        <dbReference type="ARBA" id="ARBA00023002"/>
    </source>
</evidence>
<evidence type="ECO:0000313" key="8">
    <source>
        <dbReference type="Proteomes" id="UP001081283"/>
    </source>
</evidence>
<dbReference type="PANTHER" id="PTHR43303:SF4">
    <property type="entry name" value="NADPH DEHYDROGENASE C23G7.10C-RELATED"/>
    <property type="match status" value="1"/>
</dbReference>
<evidence type="ECO:0000256" key="4">
    <source>
        <dbReference type="ARBA" id="ARBA00022857"/>
    </source>
</evidence>
<evidence type="ECO:0000259" key="6">
    <source>
        <dbReference type="Pfam" id="PF00724"/>
    </source>
</evidence>
<keyword evidence="5" id="KW-0560">Oxidoreductase</keyword>
<dbReference type="InterPro" id="IPR044152">
    <property type="entry name" value="YqjM-like"/>
</dbReference>
<gene>
    <name evidence="7" type="ORF">OEG82_07170</name>
</gene>
<dbReference type="Proteomes" id="UP001081283">
    <property type="component" value="Unassembled WGS sequence"/>
</dbReference>
<feature type="domain" description="NADH:flavin oxidoreductase/NADH oxidase N-terminal" evidence="6">
    <location>
        <begin position="5"/>
        <end position="342"/>
    </location>
</feature>
<keyword evidence="4" id="KW-0521">NADP</keyword>
<keyword evidence="3" id="KW-0288">FMN</keyword>
<proteinExistence type="predicted"/>
<keyword evidence="8" id="KW-1185">Reference proteome</keyword>
<protein>
    <submittedName>
        <fullName evidence="7">NADH:flavin oxidoreductase/NADH oxidase</fullName>
    </submittedName>
</protein>
<evidence type="ECO:0000256" key="2">
    <source>
        <dbReference type="ARBA" id="ARBA00022630"/>
    </source>
</evidence>